<dbReference type="RefSeq" id="WP_085107599.1">
    <property type="nucleotide sequence ID" value="NZ_JACKSN010000185.1"/>
</dbReference>
<feature type="region of interest" description="Disordered" evidence="1">
    <location>
        <begin position="343"/>
        <end position="374"/>
    </location>
</feature>
<evidence type="ECO:0000256" key="1">
    <source>
        <dbReference type="SAM" id="MobiDB-lite"/>
    </source>
</evidence>
<feature type="compositionally biased region" description="Pro residues" evidence="1">
    <location>
        <begin position="16"/>
        <end position="30"/>
    </location>
</feature>
<organism evidence="3 4">
    <name type="scientific">Mycolicibacillus trivialis</name>
    <dbReference type="NCBI Taxonomy" id="1798"/>
    <lineage>
        <taxon>Bacteria</taxon>
        <taxon>Bacillati</taxon>
        <taxon>Actinomycetota</taxon>
        <taxon>Actinomycetes</taxon>
        <taxon>Mycobacteriales</taxon>
        <taxon>Mycobacteriaceae</taxon>
        <taxon>Mycolicibacillus</taxon>
    </lineage>
</organism>
<gene>
    <name evidence="3" type="ORF">AWC30_02380</name>
</gene>
<accession>A0A1X2EQR8</accession>
<keyword evidence="4" id="KW-1185">Reference proteome</keyword>
<feature type="transmembrane region" description="Helical" evidence="2">
    <location>
        <begin position="66"/>
        <end position="88"/>
    </location>
</feature>
<evidence type="ECO:0000313" key="4">
    <source>
        <dbReference type="Proteomes" id="UP000193090"/>
    </source>
</evidence>
<protein>
    <submittedName>
        <fullName evidence="3">Uncharacterized protein</fullName>
    </submittedName>
</protein>
<proteinExistence type="predicted"/>
<comment type="caution">
    <text evidence="3">The sequence shown here is derived from an EMBL/GenBank/DDBJ whole genome shotgun (WGS) entry which is preliminary data.</text>
</comment>
<reference evidence="3 4" key="1">
    <citation type="submission" date="2016-01" db="EMBL/GenBank/DDBJ databases">
        <title>The new phylogeny of the genus Mycobacterium.</title>
        <authorList>
            <person name="Tarcisio F."/>
            <person name="Conor M."/>
            <person name="Antonella G."/>
            <person name="Elisabetta G."/>
            <person name="Giulia F.S."/>
            <person name="Sara T."/>
            <person name="Anna F."/>
            <person name="Clotilde B."/>
            <person name="Roberto B."/>
            <person name="Veronica D.S."/>
            <person name="Fabio R."/>
            <person name="Monica P."/>
            <person name="Olivier J."/>
            <person name="Enrico T."/>
            <person name="Nicola S."/>
        </authorList>
    </citation>
    <scope>NUCLEOTIDE SEQUENCE [LARGE SCALE GENOMIC DNA]</scope>
    <source>
        <strain evidence="3 4">DSM 44153</strain>
    </source>
</reference>
<dbReference type="Proteomes" id="UP000193090">
    <property type="component" value="Unassembled WGS sequence"/>
</dbReference>
<dbReference type="AlphaFoldDB" id="A0A1X2EQR8"/>
<dbReference type="STRING" id="1798.AWC30_02380"/>
<dbReference type="EMBL" id="LQPZ01000006">
    <property type="protein sequence ID" value="ORX08494.1"/>
    <property type="molecule type" value="Genomic_DNA"/>
</dbReference>
<evidence type="ECO:0000313" key="3">
    <source>
        <dbReference type="EMBL" id="ORX08494.1"/>
    </source>
</evidence>
<keyword evidence="2" id="KW-0812">Transmembrane</keyword>
<evidence type="ECO:0000256" key="2">
    <source>
        <dbReference type="SAM" id="Phobius"/>
    </source>
</evidence>
<keyword evidence="2" id="KW-1133">Transmembrane helix</keyword>
<name>A0A1X2EQR8_9MYCO</name>
<keyword evidence="2" id="KW-0472">Membrane</keyword>
<dbReference type="SUPFAM" id="SSF81995">
    <property type="entry name" value="beta-sandwich domain of Sec23/24"/>
    <property type="match status" value="1"/>
</dbReference>
<dbReference type="OrthoDB" id="4380755at2"/>
<feature type="compositionally biased region" description="Polar residues" evidence="1">
    <location>
        <begin position="364"/>
        <end position="374"/>
    </location>
</feature>
<sequence length="374" mass="39755">MSFGPGGYPGSQPGDPQFPPPGYQPAPGYQPQPGYQPGYPPPPGYPPAGAAPWQGGPPPSRNRKPLFIGLAITGVVVLVAAVIAVVTLGGGGGKDGTPGEALTGYLEALSRGDAEAALSYGLDQPGSTDLLTDEILKKQIEKMPISDIQILSDDAASFISMASVHVRVKFGDKVSDETIQMERSDKQWKLKQAAIKIEPPTRTRDTPMETLTLFGKPVDSAAYVFPGWLDLASTNKNLKVDSEPMLLNGFSYASFSSLNVEFDLSDQGRQGVMTAIKAAITECNKSRALSPPNCPQRVSRSEAAENTVEWGMPDLSPLKLDSFSQYDMSVRFDGTVDWPLKAKKRDGGDVTGTVSTTIYGKADVSTSPPTATLS</sequence>
<feature type="region of interest" description="Disordered" evidence="1">
    <location>
        <begin position="1"/>
        <end position="58"/>
    </location>
</feature>